<dbReference type="Proteomes" id="UP000308600">
    <property type="component" value="Unassembled WGS sequence"/>
</dbReference>
<proteinExistence type="predicted"/>
<keyword evidence="2" id="KW-1185">Reference proteome</keyword>
<organism evidence="1 2">
    <name type="scientific">Pluteus cervinus</name>
    <dbReference type="NCBI Taxonomy" id="181527"/>
    <lineage>
        <taxon>Eukaryota</taxon>
        <taxon>Fungi</taxon>
        <taxon>Dikarya</taxon>
        <taxon>Basidiomycota</taxon>
        <taxon>Agaricomycotina</taxon>
        <taxon>Agaricomycetes</taxon>
        <taxon>Agaricomycetidae</taxon>
        <taxon>Agaricales</taxon>
        <taxon>Pluteineae</taxon>
        <taxon>Pluteaceae</taxon>
        <taxon>Pluteus</taxon>
    </lineage>
</organism>
<name>A0ACD3BCF7_9AGAR</name>
<dbReference type="EMBL" id="ML208262">
    <property type="protein sequence ID" value="TFK75699.1"/>
    <property type="molecule type" value="Genomic_DNA"/>
</dbReference>
<gene>
    <name evidence="1" type="ORF">BDN72DRAFT_452144</name>
</gene>
<reference evidence="1 2" key="1">
    <citation type="journal article" date="2019" name="Nat. Ecol. Evol.">
        <title>Megaphylogeny resolves global patterns of mushroom evolution.</title>
        <authorList>
            <person name="Varga T."/>
            <person name="Krizsan K."/>
            <person name="Foldi C."/>
            <person name="Dima B."/>
            <person name="Sanchez-Garcia M."/>
            <person name="Sanchez-Ramirez S."/>
            <person name="Szollosi G.J."/>
            <person name="Szarkandi J.G."/>
            <person name="Papp V."/>
            <person name="Albert L."/>
            <person name="Andreopoulos W."/>
            <person name="Angelini C."/>
            <person name="Antonin V."/>
            <person name="Barry K.W."/>
            <person name="Bougher N.L."/>
            <person name="Buchanan P."/>
            <person name="Buyck B."/>
            <person name="Bense V."/>
            <person name="Catcheside P."/>
            <person name="Chovatia M."/>
            <person name="Cooper J."/>
            <person name="Damon W."/>
            <person name="Desjardin D."/>
            <person name="Finy P."/>
            <person name="Geml J."/>
            <person name="Haridas S."/>
            <person name="Hughes K."/>
            <person name="Justo A."/>
            <person name="Karasinski D."/>
            <person name="Kautmanova I."/>
            <person name="Kiss B."/>
            <person name="Kocsube S."/>
            <person name="Kotiranta H."/>
            <person name="LaButti K.M."/>
            <person name="Lechner B.E."/>
            <person name="Liimatainen K."/>
            <person name="Lipzen A."/>
            <person name="Lukacs Z."/>
            <person name="Mihaltcheva S."/>
            <person name="Morgado L.N."/>
            <person name="Niskanen T."/>
            <person name="Noordeloos M.E."/>
            <person name="Ohm R.A."/>
            <person name="Ortiz-Santana B."/>
            <person name="Ovrebo C."/>
            <person name="Racz N."/>
            <person name="Riley R."/>
            <person name="Savchenko A."/>
            <person name="Shiryaev A."/>
            <person name="Soop K."/>
            <person name="Spirin V."/>
            <person name="Szebenyi C."/>
            <person name="Tomsovsky M."/>
            <person name="Tulloss R.E."/>
            <person name="Uehling J."/>
            <person name="Grigoriev I.V."/>
            <person name="Vagvolgyi C."/>
            <person name="Papp T."/>
            <person name="Martin F.M."/>
            <person name="Miettinen O."/>
            <person name="Hibbett D.S."/>
            <person name="Nagy L.G."/>
        </authorList>
    </citation>
    <scope>NUCLEOTIDE SEQUENCE [LARGE SCALE GENOMIC DNA]</scope>
    <source>
        <strain evidence="1 2">NL-1719</strain>
    </source>
</reference>
<accession>A0ACD3BCF7</accession>
<evidence type="ECO:0000313" key="1">
    <source>
        <dbReference type="EMBL" id="TFK75699.1"/>
    </source>
</evidence>
<evidence type="ECO:0000313" key="2">
    <source>
        <dbReference type="Proteomes" id="UP000308600"/>
    </source>
</evidence>
<sequence length="171" mass="18668">MTQVATPSPCGQTCFSKTRRQAASQAIETIIAKCTHTSLERPTVVYLSRTGYFLKGEGAHPHPSLHLIGEGSHSRHVRTTPILPNSKLSLPRTAAFTVQELGGSDDSAIRHFSQKELMGDRTTKIGSLSAIDIGRCGVHFGRSLGHTRFREEIVCCALMFNLPSGLWITSH</sequence>
<protein>
    <submittedName>
        <fullName evidence="1">Uncharacterized protein</fullName>
    </submittedName>
</protein>